<dbReference type="InterPro" id="IPR006214">
    <property type="entry name" value="Bax_inhibitor_1-related"/>
</dbReference>
<feature type="transmembrane region" description="Helical" evidence="5">
    <location>
        <begin position="6"/>
        <end position="32"/>
    </location>
</feature>
<dbReference type="Proteomes" id="UP001172743">
    <property type="component" value="Unassembled WGS sequence"/>
</dbReference>
<feature type="transmembrane region" description="Helical" evidence="5">
    <location>
        <begin position="66"/>
        <end position="85"/>
    </location>
</feature>
<evidence type="ECO:0000256" key="3">
    <source>
        <dbReference type="ARBA" id="ARBA00022989"/>
    </source>
</evidence>
<accession>A0ABT8GVR4</accession>
<feature type="transmembrane region" description="Helical" evidence="5">
    <location>
        <begin position="97"/>
        <end position="118"/>
    </location>
</feature>
<reference evidence="6" key="1">
    <citation type="submission" date="2023-07" db="EMBL/GenBank/DDBJ databases">
        <title>Ureibacillus sp. isolated from freshwater well.</title>
        <authorList>
            <person name="Kirdat K."/>
            <person name="Bhatt A."/>
            <person name="Teware R."/>
            <person name="Bhavsar Y."/>
            <person name="Yadav A."/>
        </authorList>
    </citation>
    <scope>NUCLEOTIDE SEQUENCE</scope>
    <source>
        <strain evidence="6">BA0131</strain>
    </source>
</reference>
<organism evidence="6 7">
    <name type="scientific">Ureibacillus aquaedulcis</name>
    <dbReference type="NCBI Taxonomy" id="3058421"/>
    <lineage>
        <taxon>Bacteria</taxon>
        <taxon>Bacillati</taxon>
        <taxon>Bacillota</taxon>
        <taxon>Bacilli</taxon>
        <taxon>Bacillales</taxon>
        <taxon>Caryophanaceae</taxon>
        <taxon>Ureibacillus</taxon>
    </lineage>
</organism>
<evidence type="ECO:0000313" key="6">
    <source>
        <dbReference type="EMBL" id="MDN4495504.1"/>
    </source>
</evidence>
<proteinExistence type="predicted"/>
<evidence type="ECO:0008006" key="8">
    <source>
        <dbReference type="Google" id="ProtNLM"/>
    </source>
</evidence>
<dbReference type="Pfam" id="PF01027">
    <property type="entry name" value="Bax1-I"/>
    <property type="match status" value="1"/>
</dbReference>
<feature type="transmembrane region" description="Helical" evidence="5">
    <location>
        <begin position="124"/>
        <end position="145"/>
    </location>
</feature>
<gene>
    <name evidence="6" type="ORF">QYB95_18330</name>
</gene>
<evidence type="ECO:0000256" key="1">
    <source>
        <dbReference type="ARBA" id="ARBA00004141"/>
    </source>
</evidence>
<protein>
    <recommendedName>
        <fullName evidence="8">Inhibitor of apoptosis-promoting Bax1</fullName>
    </recommendedName>
</protein>
<keyword evidence="7" id="KW-1185">Reference proteome</keyword>
<feature type="transmembrane region" description="Helical" evidence="5">
    <location>
        <begin position="157"/>
        <end position="177"/>
    </location>
</feature>
<keyword evidence="4 5" id="KW-0472">Membrane</keyword>
<comment type="caution">
    <text evidence="6">The sequence shown here is derived from an EMBL/GenBank/DDBJ whole genome shotgun (WGS) entry which is preliminary data.</text>
</comment>
<sequence length="183" mass="20577">MSVIGLLVALLLPISVVIILALLGIGLAVVTFMWRIGNVLIFLIPILFGVLHFLLLIILIDWLGAALIISVFIGTILIFLTIAFLGIKLIEYSISEALMYAFTILIVFVVFAFIYIFIPVSSPFFLVVAGIFVLAFALYTVYELDSIRNEFIRENEVLFFALRLYLNLAFIVINIIASNRKKR</sequence>
<keyword evidence="2 5" id="KW-0812">Transmembrane</keyword>
<name>A0ABT8GVR4_9BACL</name>
<evidence type="ECO:0000256" key="2">
    <source>
        <dbReference type="ARBA" id="ARBA00022692"/>
    </source>
</evidence>
<feature type="transmembrane region" description="Helical" evidence="5">
    <location>
        <begin position="39"/>
        <end position="60"/>
    </location>
</feature>
<keyword evidence="3 5" id="KW-1133">Transmembrane helix</keyword>
<dbReference type="EMBL" id="JAUHTQ010000023">
    <property type="protein sequence ID" value="MDN4495504.1"/>
    <property type="molecule type" value="Genomic_DNA"/>
</dbReference>
<comment type="subcellular location">
    <subcellularLocation>
        <location evidence="1">Membrane</location>
        <topology evidence="1">Multi-pass membrane protein</topology>
    </subcellularLocation>
</comment>
<evidence type="ECO:0000313" key="7">
    <source>
        <dbReference type="Proteomes" id="UP001172743"/>
    </source>
</evidence>
<evidence type="ECO:0000256" key="4">
    <source>
        <dbReference type="ARBA" id="ARBA00023136"/>
    </source>
</evidence>
<evidence type="ECO:0000256" key="5">
    <source>
        <dbReference type="SAM" id="Phobius"/>
    </source>
</evidence>